<dbReference type="EMBL" id="LJRI01001132">
    <property type="protein sequence ID" value="KPY73089.1"/>
    <property type="molecule type" value="Genomic_DNA"/>
</dbReference>
<reference evidence="1 2" key="1">
    <citation type="submission" date="2015-09" db="EMBL/GenBank/DDBJ databases">
        <title>Genome announcement of multiple Pseudomonas syringae strains.</title>
        <authorList>
            <person name="Thakur S."/>
            <person name="Wang P.W."/>
            <person name="Gong Y."/>
            <person name="Weir B.S."/>
            <person name="Guttman D.S."/>
        </authorList>
    </citation>
    <scope>NUCLEOTIDE SEQUENCE [LARGE SCALE GENOMIC DNA]</scope>
    <source>
        <strain evidence="1 2">ICMP16929</strain>
    </source>
</reference>
<dbReference type="AlphaFoldDB" id="A0A0Q0BGV2"/>
<name>A0A0Q0BGV2_PSESX</name>
<evidence type="ECO:0000313" key="2">
    <source>
        <dbReference type="Proteomes" id="UP000050384"/>
    </source>
</evidence>
<organism evidence="1 2">
    <name type="scientific">Pseudomonas syringae pv. spinaceae</name>
    <dbReference type="NCBI Taxonomy" id="264459"/>
    <lineage>
        <taxon>Bacteria</taxon>
        <taxon>Pseudomonadati</taxon>
        <taxon>Pseudomonadota</taxon>
        <taxon>Gammaproteobacteria</taxon>
        <taxon>Pseudomonadales</taxon>
        <taxon>Pseudomonadaceae</taxon>
        <taxon>Pseudomonas</taxon>
        <taxon>Pseudomonas syringae</taxon>
    </lineage>
</organism>
<gene>
    <name evidence="1" type="ORF">ALO94_01158</name>
</gene>
<dbReference type="PATRIC" id="fig|264459.3.peg.2105"/>
<dbReference type="Proteomes" id="UP000050384">
    <property type="component" value="Unassembled WGS sequence"/>
</dbReference>
<comment type="caution">
    <text evidence="1">The sequence shown here is derived from an EMBL/GenBank/DDBJ whole genome shotgun (WGS) entry which is preliminary data.</text>
</comment>
<sequence>MEGISAEFGYYPIPCEIETKQFSISTLSGHDEIVAEISGNVSAINEWIYPKPQKHLDFMSGTVRSLPYSNRVFGLPKTHTLALHTSTSQHHLDFAVWCLSFFTGMRLTTTKAGFLDATPIKPRKLVDFVLRRCTLADAVYLALNFLEQERNDLRAPKRIAAAIHALFLAQYPQSLPFERFQYLYMALDTCFSALEVKESASFRVSHAGRIQWMCEKFDIPTPAWATREASKSSPLSEVRNDAIHEALFFDEPLGFSIYGGNGPDSSHASVTLQMKALVCRLLVAILGEAETSYVKSPVDTRMIQSLEIGDRSPGQQ</sequence>
<evidence type="ECO:0000313" key="1">
    <source>
        <dbReference type="EMBL" id="KPY73089.1"/>
    </source>
</evidence>
<dbReference type="RefSeq" id="WP_057427926.1">
    <property type="nucleotide sequence ID" value="NZ_LJRI01001132.1"/>
</dbReference>
<accession>A0A0Q0BGV2</accession>
<protein>
    <submittedName>
        <fullName evidence="1">Uncharacterized protein</fullName>
    </submittedName>
</protein>
<proteinExistence type="predicted"/>